<dbReference type="GO" id="GO:0004456">
    <property type="term" value="F:phosphogluconate dehydratase activity"/>
    <property type="evidence" value="ECO:0007669"/>
    <property type="project" value="TreeGrafter"/>
</dbReference>
<dbReference type="SUPFAM" id="SSF143975">
    <property type="entry name" value="IlvD/EDD N-terminal domain-like"/>
    <property type="match status" value="1"/>
</dbReference>
<dbReference type="GO" id="GO:0051536">
    <property type="term" value="F:iron-sulfur cluster binding"/>
    <property type="evidence" value="ECO:0007669"/>
    <property type="project" value="UniProtKB-KW"/>
</dbReference>
<dbReference type="InterPro" id="IPR000581">
    <property type="entry name" value="ILV_EDD_N"/>
</dbReference>
<sequence>MIFLNCQKCPLLLCRIYPNGPADINQFQAACSVALVIRELLKKGLLHRDVNTIAGLGLERYTQEPWLNEGQLAWREGTLSSLDSNVIASIEQPFEQQGGTKVMTGNLGRAVMKTSAIPSDNQVIEAPAVVFNSQHDIVSAFEAGKLDRDCVVVVRYQGLQANGMPELHKLMPPLGVLMDRGFKVALVTDGRLSGASGKVPSAIHVTPEAKTGGLLAKIKDGDWLRVDGRTGELTLLVDEHELAQRTPYQPDLSEEYIGCGRELFDALRTQLSGAEQGACCITF</sequence>
<name>A0A2G0QGM5_XENHO</name>
<feature type="domain" description="Dihydroxy-acid/6-phosphogluconate dehydratase N-terminal" evidence="6">
    <location>
        <begin position="12"/>
        <end position="58"/>
    </location>
</feature>
<dbReference type="Pfam" id="PF00920">
    <property type="entry name" value="ILVD_EDD_N"/>
    <property type="match status" value="1"/>
</dbReference>
<dbReference type="Pfam" id="PF24877">
    <property type="entry name" value="ILV_EDD_C"/>
    <property type="match status" value="1"/>
</dbReference>
<dbReference type="FunFam" id="3.50.30.80:FF:000001">
    <property type="entry name" value="Dihydroxy-acid dehydratase"/>
    <property type="match status" value="1"/>
</dbReference>
<reference evidence="8 9" key="1">
    <citation type="journal article" date="2017" name="Nat. Microbiol.">
        <title>Natural product diversity associated with the nematode symbionts Photorhabdus and Xenorhabdus.</title>
        <authorList>
            <person name="Tobias N.J."/>
            <person name="Wolff H."/>
            <person name="Djahanschiri B."/>
            <person name="Grundmann F."/>
            <person name="Kronenwerth M."/>
            <person name="Shi Y.M."/>
            <person name="Simonyi S."/>
            <person name="Grun P."/>
            <person name="Shapiro-Ilan D."/>
            <person name="Pidot S.J."/>
            <person name="Stinear T.P."/>
            <person name="Ebersberger I."/>
            <person name="Bode H.B."/>
        </authorList>
    </citation>
    <scope>NUCLEOTIDE SEQUENCE [LARGE SCALE GENOMIC DNA]</scope>
    <source>
        <strain evidence="8 9">DSM 17903</strain>
    </source>
</reference>
<evidence type="ECO:0000313" key="8">
    <source>
        <dbReference type="EMBL" id="PHM58374.1"/>
    </source>
</evidence>
<dbReference type="InterPro" id="IPR020558">
    <property type="entry name" value="DiOHA_6PGluconate_deHydtase_CS"/>
</dbReference>
<keyword evidence="2" id="KW-0479">Metal-binding</keyword>
<gene>
    <name evidence="8" type="ORF">Xhom_01400</name>
</gene>
<keyword evidence="4" id="KW-0411">Iron-sulfur</keyword>
<proteinExistence type="inferred from homology"/>
<evidence type="ECO:0000313" key="9">
    <source>
        <dbReference type="Proteomes" id="UP000225433"/>
    </source>
</evidence>
<feature type="domain" description="Dihydroxy-acid/6-phosphogluconate dehydratase C-terminal" evidence="7">
    <location>
        <begin position="85"/>
        <end position="278"/>
    </location>
</feature>
<accession>A0A2G0QGM5</accession>
<evidence type="ECO:0000256" key="3">
    <source>
        <dbReference type="ARBA" id="ARBA00023004"/>
    </source>
</evidence>
<dbReference type="Gene3D" id="3.50.30.80">
    <property type="entry name" value="IlvD/EDD C-terminal domain-like"/>
    <property type="match status" value="1"/>
</dbReference>
<dbReference type="InterPro" id="IPR037237">
    <property type="entry name" value="IlvD/EDD_N"/>
</dbReference>
<dbReference type="EMBL" id="NJAI01000001">
    <property type="protein sequence ID" value="PHM58374.1"/>
    <property type="molecule type" value="Genomic_DNA"/>
</dbReference>
<organism evidence="8 9">
    <name type="scientific">Xenorhabdus hominickii</name>
    <dbReference type="NCBI Taxonomy" id="351679"/>
    <lineage>
        <taxon>Bacteria</taxon>
        <taxon>Pseudomonadati</taxon>
        <taxon>Pseudomonadota</taxon>
        <taxon>Gammaproteobacteria</taxon>
        <taxon>Enterobacterales</taxon>
        <taxon>Morganellaceae</taxon>
        <taxon>Xenorhabdus</taxon>
    </lineage>
</organism>
<evidence type="ECO:0000256" key="1">
    <source>
        <dbReference type="ARBA" id="ARBA00006486"/>
    </source>
</evidence>
<dbReference type="Proteomes" id="UP000225433">
    <property type="component" value="Unassembled WGS sequence"/>
</dbReference>
<protein>
    <submittedName>
        <fullName evidence="8">Dihydroxy-acid dehydratase</fullName>
    </submittedName>
</protein>
<dbReference type="PANTHER" id="PTHR43661:SF1">
    <property type="entry name" value="PHOSPHOGLUCONATE DEHYDRATASE"/>
    <property type="match status" value="1"/>
</dbReference>
<evidence type="ECO:0000256" key="5">
    <source>
        <dbReference type="ARBA" id="ARBA00023239"/>
    </source>
</evidence>
<evidence type="ECO:0000256" key="4">
    <source>
        <dbReference type="ARBA" id="ARBA00023014"/>
    </source>
</evidence>
<dbReference type="PANTHER" id="PTHR43661">
    <property type="entry name" value="D-XYLONATE DEHYDRATASE"/>
    <property type="match status" value="1"/>
</dbReference>
<evidence type="ECO:0000259" key="7">
    <source>
        <dbReference type="Pfam" id="PF24877"/>
    </source>
</evidence>
<comment type="caution">
    <text evidence="8">The sequence shown here is derived from an EMBL/GenBank/DDBJ whole genome shotgun (WGS) entry which is preliminary data.</text>
</comment>
<dbReference type="SUPFAM" id="SSF52016">
    <property type="entry name" value="LeuD/IlvD-like"/>
    <property type="match status" value="1"/>
</dbReference>
<comment type="similarity">
    <text evidence="1">Belongs to the IlvD/Edd family.</text>
</comment>
<dbReference type="PROSITE" id="PS00887">
    <property type="entry name" value="ILVD_EDD_2"/>
    <property type="match status" value="1"/>
</dbReference>
<dbReference type="InterPro" id="IPR056740">
    <property type="entry name" value="ILV_EDD_C"/>
</dbReference>
<evidence type="ECO:0000256" key="2">
    <source>
        <dbReference type="ARBA" id="ARBA00022723"/>
    </source>
</evidence>
<keyword evidence="5" id="KW-0456">Lyase</keyword>
<dbReference type="InterPro" id="IPR042096">
    <property type="entry name" value="Dihydro-acid_dehy_C"/>
</dbReference>
<dbReference type="GO" id="GO:0046872">
    <property type="term" value="F:metal ion binding"/>
    <property type="evidence" value="ECO:0007669"/>
    <property type="project" value="UniProtKB-KW"/>
</dbReference>
<keyword evidence="3" id="KW-0408">Iron</keyword>
<dbReference type="AlphaFoldDB" id="A0A2G0QGM5"/>
<dbReference type="GO" id="GO:0005829">
    <property type="term" value="C:cytosol"/>
    <property type="evidence" value="ECO:0007669"/>
    <property type="project" value="TreeGrafter"/>
</dbReference>
<evidence type="ECO:0000259" key="6">
    <source>
        <dbReference type="Pfam" id="PF00920"/>
    </source>
</evidence>